<dbReference type="PANTHER" id="PTHR30023">
    <property type="entry name" value="D-ALANYL-D-ALANINE CARBOXYPEPTIDASE"/>
    <property type="match status" value="1"/>
</dbReference>
<dbReference type="InterPro" id="IPR012338">
    <property type="entry name" value="Beta-lactam/transpept-like"/>
</dbReference>
<organism evidence="3 6">
    <name type="scientific">Labilibaculum euxinus</name>
    <dbReference type="NCBI Taxonomy" id="2686357"/>
    <lineage>
        <taxon>Bacteria</taxon>
        <taxon>Pseudomonadati</taxon>
        <taxon>Bacteroidota</taxon>
        <taxon>Bacteroidia</taxon>
        <taxon>Marinilabiliales</taxon>
        <taxon>Marinifilaceae</taxon>
        <taxon>Labilibaculum</taxon>
    </lineage>
</organism>
<keyword evidence="2 3" id="KW-0378">Hydrolase</keyword>
<protein>
    <submittedName>
        <fullName evidence="3">D-alanyl-D-alanine carboxypeptidase/D-alanyl-D-alanine-endopeptidase</fullName>
        <ecNumber evidence="3">3.4.16.4</ecNumber>
    </submittedName>
</protein>
<dbReference type="Gene3D" id="3.40.710.10">
    <property type="entry name" value="DD-peptidase/beta-lactamase superfamily"/>
    <property type="match status" value="2"/>
</dbReference>
<dbReference type="NCBIfam" id="TIGR00666">
    <property type="entry name" value="PBP4"/>
    <property type="match status" value="1"/>
</dbReference>
<dbReference type="GO" id="GO:0009002">
    <property type="term" value="F:serine-type D-Ala-D-Ala carboxypeptidase activity"/>
    <property type="evidence" value="ECO:0007669"/>
    <property type="project" value="UniProtKB-EC"/>
</dbReference>
<reference evidence="4 5" key="1">
    <citation type="submission" date="2019-11" db="EMBL/GenBank/DDBJ databases">
        <title>Draft genome sequence of Labilibaculum sp. strain SYP isolated from Black Sea.</title>
        <authorList>
            <person name="Yadav S."/>
            <person name="Villanueva L."/>
        </authorList>
    </citation>
    <scope>NUCLEOTIDE SEQUENCE [LARGE SCALE GENOMIC DNA]</scope>
    <source>
        <strain evidence="4 5">44</strain>
    </source>
</reference>
<evidence type="ECO:0000313" key="5">
    <source>
        <dbReference type="Proteomes" id="UP000285951"/>
    </source>
</evidence>
<evidence type="ECO:0000313" key="3">
    <source>
        <dbReference type="EMBL" id="MUP38864.1"/>
    </source>
</evidence>
<keyword evidence="5" id="KW-1185">Reference proteome</keyword>
<proteinExistence type="inferred from homology"/>
<evidence type="ECO:0000313" key="4">
    <source>
        <dbReference type="EMBL" id="MVB08069.1"/>
    </source>
</evidence>
<dbReference type="PRINTS" id="PR00922">
    <property type="entry name" value="DADACBPTASE3"/>
</dbReference>
<dbReference type="EMBL" id="WOTW01000034">
    <property type="protein sequence ID" value="MUP38864.1"/>
    <property type="molecule type" value="Genomic_DNA"/>
</dbReference>
<keyword evidence="3" id="KW-0121">Carboxypeptidase</keyword>
<sequence length="477" mass="52412">MRWMNKLLLVFIVSLLGISCEAQKSRSNKLQTYVNEFVSDSCFYSAGIGIVVSDVKTGKNLASNQAHLALTPASTQKLITTAAALEILGSNYQFTTQIETDGELLKNGTLAGNLIVKGFGDPTLGSKYFENEKPIEQLIAEKIKALGIRKIQGKILADASYIEAKIPATWIWEDIGNYYGAIPNGLSFHDNMYSLFFSSGKAGTATQLTKTEPQNTGLVFNNQVISSAVNRDLAYIFGGNTSNQRRIEGSIPQNRAQFKVKGALLQPKNSLIESLNQSFLKVGISIENKVFPAKERSLLLNLNSPKLKDIITLTNQKSINLFADHLLFEIGAKESGKASWENGIEAVKNFWNQKGLPTKYLSLYDGCGLSHFNAVSADFFDQVLRIMYRSRYSNEFSSSLPVSGISGTLKSFGRNSDLQGNWKAKTGSMTGVRTYCGYLTTKSGKEYGVTILINNYSCSSSAVNIKLLTLLNQLYNS</sequence>
<evidence type="ECO:0000256" key="1">
    <source>
        <dbReference type="ARBA" id="ARBA00006096"/>
    </source>
</evidence>
<dbReference type="Pfam" id="PF02113">
    <property type="entry name" value="Peptidase_S13"/>
    <property type="match status" value="1"/>
</dbReference>
<dbReference type="EMBL" id="QTZN02000034">
    <property type="protein sequence ID" value="MVB08069.1"/>
    <property type="molecule type" value="Genomic_DNA"/>
</dbReference>
<dbReference type="GO" id="GO:0000270">
    <property type="term" value="P:peptidoglycan metabolic process"/>
    <property type="evidence" value="ECO:0007669"/>
    <property type="project" value="TreeGrafter"/>
</dbReference>
<comment type="similarity">
    <text evidence="1">Belongs to the peptidase S13 family.</text>
</comment>
<gene>
    <name evidence="3" type="primary">dacB</name>
    <name evidence="4" type="ORF">DWB62_013680</name>
    <name evidence="3" type="ORF">GNY23_13680</name>
</gene>
<accession>A0A7M4D885</accession>
<dbReference type="OrthoDB" id="9802627at2"/>
<reference evidence="3 6" key="2">
    <citation type="submission" date="2019-12" db="EMBL/GenBank/DDBJ databases">
        <title>Draft genome sequence of Labilibaculum sp. strain 44 isolated from deep waters of Black Sea.</title>
        <authorList>
            <person name="Yadav S."/>
            <person name="Villanueva L."/>
        </authorList>
    </citation>
    <scope>NUCLEOTIDE SEQUENCE [LARGE SCALE GENOMIC DNA]</scope>
    <source>
        <strain evidence="3 6">44</strain>
    </source>
</reference>
<name>A0A7M4D885_9BACT</name>
<dbReference type="PROSITE" id="PS51257">
    <property type="entry name" value="PROKAR_LIPOPROTEIN"/>
    <property type="match status" value="1"/>
</dbReference>
<dbReference type="AlphaFoldDB" id="A0A7M4D885"/>
<keyword evidence="3" id="KW-0645">Protease</keyword>
<evidence type="ECO:0000313" key="6">
    <source>
        <dbReference type="Proteomes" id="UP000462449"/>
    </source>
</evidence>
<comment type="caution">
    <text evidence="3">The sequence shown here is derived from an EMBL/GenBank/DDBJ whole genome shotgun (WGS) entry which is preliminary data.</text>
</comment>
<dbReference type="EC" id="3.4.16.4" evidence="3"/>
<dbReference type="GO" id="GO:0006508">
    <property type="term" value="P:proteolysis"/>
    <property type="evidence" value="ECO:0007669"/>
    <property type="project" value="InterPro"/>
</dbReference>
<evidence type="ECO:0000256" key="2">
    <source>
        <dbReference type="ARBA" id="ARBA00022801"/>
    </source>
</evidence>
<dbReference type="PANTHER" id="PTHR30023:SF0">
    <property type="entry name" value="PENICILLIN-SENSITIVE CARBOXYPEPTIDASE A"/>
    <property type="match status" value="1"/>
</dbReference>
<dbReference type="SUPFAM" id="SSF56601">
    <property type="entry name" value="beta-lactamase/transpeptidase-like"/>
    <property type="match status" value="1"/>
</dbReference>
<dbReference type="Proteomes" id="UP000462449">
    <property type="component" value="Unassembled WGS sequence"/>
</dbReference>
<dbReference type="Proteomes" id="UP000285951">
    <property type="component" value="Unassembled WGS sequence"/>
</dbReference>
<dbReference type="InterPro" id="IPR000667">
    <property type="entry name" value="Peptidase_S13"/>
</dbReference>